<dbReference type="Gene3D" id="3.80.10.10">
    <property type="entry name" value="Ribonuclease Inhibitor"/>
    <property type="match status" value="2"/>
</dbReference>
<gene>
    <name evidence="10" type="ORF">MERR_LOCUS4128</name>
</gene>
<dbReference type="OrthoDB" id="664960at2759"/>
<sequence length="887" mass="100366">MAEIVSAICACCQCLQPVFKCLGKHAGYISKFDDNLNVLRSDLEYLEAKRADVVRRVDDVELKGGQPLDEVKTWCSKVETVETNTNLLVAKASAVQLRRSTCGYCSFKTISTYRCGKKIPKMLIEVKNLLSKDFKEVAAPTLPSAEEEEPVQQTFGLDAKLHSTWELLMQDDIRMLGLYGMGGVGKTTLLTLICNKFVELKGDFDVVIWVEVSKDVDVGKIQDDIGKRLGLCDEGWCRNSQREKKREIRRVLNDWKPRFVLLLDDLWERVSLSDIGIPLQGTKYKIVFTTRSNNVCLRMKANENIEVECLGEEDALKLLKQNARRDALTGERLDLAEKIAKKCHGLPLALEVIGKCLSTRKTEKEWGQVLDTLGCAPDVLEGMENEMFGVLKVSYDYLEKEDAQSCFQYCALFPKAYNINREELVEYWIGEGIIEVRRGRDIAKSQGVEIINTLVGAGLLLKDDESGQKVYMHNMIHEMALWMVSAVREGRRFLVKTDAGLTNLPYETDWITVTKMSLMNNEIASIADTPLFPNPDRLVTLFLQNNKLVDIVGRFFQVLTTLVVLDLSHNPGITELPGDIKWLVSLRYLNLLGTRINSLQGIQDLIELIHLDLESTSNLPTLSSISGLLKLQVLRFYRSAPLDRTLLEKLKLLEGLKLLTITIEADVEVFKAFLGSKLAERTQGLYLDRLEVSEESFAATIGALGSLSKLGMTDCNIIESETEWEGNRRSLQYSPSTSQITPSNKWFKNLSAVVLVSCARLRDLTWLIYAENLESLSVETSPKMEELISAEKARGVDLEPFRKLEVLHLDYLGELKSIYWSPLSFPRLQKVRITNCPALRKLPLNSTSVNRIDDLRIEVEEAWLRRVEWESGAEERFRPAIRPVSDS</sequence>
<evidence type="ECO:0000256" key="2">
    <source>
        <dbReference type="ARBA" id="ARBA00022614"/>
    </source>
</evidence>
<dbReference type="PANTHER" id="PTHR33463">
    <property type="entry name" value="NB-ARC DOMAIN-CONTAINING PROTEIN-RELATED"/>
    <property type="match status" value="1"/>
</dbReference>
<comment type="similarity">
    <text evidence="1">Belongs to the disease resistance NB-LRR family.</text>
</comment>
<dbReference type="SUPFAM" id="SSF52058">
    <property type="entry name" value="L domain-like"/>
    <property type="match status" value="1"/>
</dbReference>
<dbReference type="EMBL" id="CACVBM020000266">
    <property type="protein sequence ID" value="CAA7016893.1"/>
    <property type="molecule type" value="Genomic_DNA"/>
</dbReference>
<dbReference type="FunFam" id="1.10.8.430:FF:000003">
    <property type="entry name" value="Probable disease resistance protein At5g66910"/>
    <property type="match status" value="1"/>
</dbReference>
<evidence type="ECO:0000259" key="9">
    <source>
        <dbReference type="Pfam" id="PF23598"/>
    </source>
</evidence>
<dbReference type="InterPro" id="IPR027417">
    <property type="entry name" value="P-loop_NTPase"/>
</dbReference>
<comment type="caution">
    <text evidence="10">The sequence shown here is derived from an EMBL/GenBank/DDBJ whole genome shotgun (WGS) entry which is preliminary data.</text>
</comment>
<name>A0A6D2HKD0_9BRAS</name>
<evidence type="ECO:0000256" key="5">
    <source>
        <dbReference type="ARBA" id="ARBA00022821"/>
    </source>
</evidence>
<dbReference type="InterPro" id="IPR055414">
    <property type="entry name" value="LRR_R13L4/SHOC2-like"/>
</dbReference>
<dbReference type="Pfam" id="PF23598">
    <property type="entry name" value="LRR_14"/>
    <property type="match status" value="1"/>
</dbReference>
<keyword evidence="2" id="KW-0433">Leucine-rich repeat</keyword>
<protein>
    <submittedName>
        <fullName evidence="10">Uncharacterized protein</fullName>
    </submittedName>
</protein>
<dbReference type="InterPro" id="IPR042197">
    <property type="entry name" value="Apaf_helical"/>
</dbReference>
<dbReference type="AlphaFoldDB" id="A0A6D2HKD0"/>
<dbReference type="GO" id="GO:0005524">
    <property type="term" value="F:ATP binding"/>
    <property type="evidence" value="ECO:0007669"/>
    <property type="project" value="UniProtKB-KW"/>
</dbReference>
<reference evidence="10" key="1">
    <citation type="submission" date="2020-01" db="EMBL/GenBank/DDBJ databases">
        <authorList>
            <person name="Mishra B."/>
        </authorList>
    </citation>
    <scope>NUCLEOTIDE SEQUENCE [LARGE SCALE GENOMIC DNA]</scope>
</reference>
<keyword evidence="3" id="KW-0677">Repeat</keyword>
<evidence type="ECO:0000256" key="4">
    <source>
        <dbReference type="ARBA" id="ARBA00022741"/>
    </source>
</evidence>
<dbReference type="Pfam" id="PF00931">
    <property type="entry name" value="NB-ARC"/>
    <property type="match status" value="1"/>
</dbReference>
<evidence type="ECO:0000256" key="6">
    <source>
        <dbReference type="ARBA" id="ARBA00022840"/>
    </source>
</evidence>
<keyword evidence="5" id="KW-0611">Plant defense</keyword>
<proteinExistence type="inferred from homology"/>
<accession>A0A6D2HKD0</accession>
<dbReference type="PANTHER" id="PTHR33463:SF220">
    <property type="entry name" value="NB-ARC DOMAIN-CONTAINING PROTEIN"/>
    <property type="match status" value="1"/>
</dbReference>
<organism evidence="10 11">
    <name type="scientific">Microthlaspi erraticum</name>
    <dbReference type="NCBI Taxonomy" id="1685480"/>
    <lineage>
        <taxon>Eukaryota</taxon>
        <taxon>Viridiplantae</taxon>
        <taxon>Streptophyta</taxon>
        <taxon>Embryophyta</taxon>
        <taxon>Tracheophyta</taxon>
        <taxon>Spermatophyta</taxon>
        <taxon>Magnoliopsida</taxon>
        <taxon>eudicotyledons</taxon>
        <taxon>Gunneridae</taxon>
        <taxon>Pentapetalae</taxon>
        <taxon>rosids</taxon>
        <taxon>malvids</taxon>
        <taxon>Brassicales</taxon>
        <taxon>Brassicaceae</taxon>
        <taxon>Coluteocarpeae</taxon>
        <taxon>Microthlaspi</taxon>
    </lineage>
</organism>
<keyword evidence="11" id="KW-1185">Reference proteome</keyword>
<dbReference type="InterPro" id="IPR002182">
    <property type="entry name" value="NB-ARC"/>
</dbReference>
<keyword evidence="4" id="KW-0547">Nucleotide-binding</keyword>
<evidence type="ECO:0000259" key="7">
    <source>
        <dbReference type="Pfam" id="PF00931"/>
    </source>
</evidence>
<dbReference type="GO" id="GO:0043531">
    <property type="term" value="F:ADP binding"/>
    <property type="evidence" value="ECO:0007669"/>
    <property type="project" value="InterPro"/>
</dbReference>
<dbReference type="SUPFAM" id="SSF52540">
    <property type="entry name" value="P-loop containing nucleoside triphosphate hydrolases"/>
    <property type="match status" value="1"/>
</dbReference>
<feature type="domain" description="Disease resistance R13L4/SHOC-2-like LRR" evidence="9">
    <location>
        <begin position="561"/>
        <end position="834"/>
    </location>
</feature>
<dbReference type="InterPro" id="IPR036388">
    <property type="entry name" value="WH-like_DNA-bd_sf"/>
</dbReference>
<feature type="domain" description="Disease resistance protein winged helix" evidence="8">
    <location>
        <begin position="412"/>
        <end position="480"/>
    </location>
</feature>
<evidence type="ECO:0000313" key="11">
    <source>
        <dbReference type="Proteomes" id="UP000467841"/>
    </source>
</evidence>
<dbReference type="GO" id="GO:0006952">
    <property type="term" value="P:defense response"/>
    <property type="evidence" value="ECO:0007669"/>
    <property type="project" value="UniProtKB-KW"/>
</dbReference>
<dbReference type="Proteomes" id="UP000467841">
    <property type="component" value="Unassembled WGS sequence"/>
</dbReference>
<dbReference type="FunFam" id="3.40.50.300:FF:001091">
    <property type="entry name" value="Probable disease resistance protein At1g61300"/>
    <property type="match status" value="1"/>
</dbReference>
<evidence type="ECO:0000313" key="10">
    <source>
        <dbReference type="EMBL" id="CAA7016893.1"/>
    </source>
</evidence>
<dbReference type="Pfam" id="PF23559">
    <property type="entry name" value="WHD_DRP"/>
    <property type="match status" value="1"/>
</dbReference>
<keyword evidence="6" id="KW-0067">ATP-binding</keyword>
<feature type="domain" description="NB-ARC" evidence="7">
    <location>
        <begin position="160"/>
        <end position="325"/>
    </location>
</feature>
<evidence type="ECO:0000259" key="8">
    <source>
        <dbReference type="Pfam" id="PF23559"/>
    </source>
</evidence>
<dbReference type="FunFam" id="1.10.10.10:FF:000322">
    <property type="entry name" value="Probable disease resistance protein At1g63360"/>
    <property type="match status" value="1"/>
</dbReference>
<dbReference type="PRINTS" id="PR00364">
    <property type="entry name" value="DISEASERSIST"/>
</dbReference>
<dbReference type="InterPro" id="IPR032675">
    <property type="entry name" value="LRR_dom_sf"/>
</dbReference>
<dbReference type="InterPro" id="IPR058922">
    <property type="entry name" value="WHD_DRP"/>
</dbReference>
<dbReference type="Gene3D" id="1.10.10.10">
    <property type="entry name" value="Winged helix-like DNA-binding domain superfamily/Winged helix DNA-binding domain"/>
    <property type="match status" value="1"/>
</dbReference>
<dbReference type="Gene3D" id="3.40.50.300">
    <property type="entry name" value="P-loop containing nucleotide triphosphate hydrolases"/>
    <property type="match status" value="1"/>
</dbReference>
<dbReference type="InterPro" id="IPR050905">
    <property type="entry name" value="Plant_NBS-LRR"/>
</dbReference>
<evidence type="ECO:0000256" key="3">
    <source>
        <dbReference type="ARBA" id="ARBA00022737"/>
    </source>
</evidence>
<evidence type="ECO:0000256" key="1">
    <source>
        <dbReference type="ARBA" id="ARBA00008894"/>
    </source>
</evidence>
<dbReference type="Gene3D" id="1.10.8.430">
    <property type="entry name" value="Helical domain of apoptotic protease-activating factors"/>
    <property type="match status" value="1"/>
</dbReference>